<dbReference type="InterPro" id="IPR011032">
    <property type="entry name" value="GroES-like_sf"/>
</dbReference>
<keyword evidence="5" id="KW-1185">Reference proteome</keyword>
<dbReference type="Proteomes" id="UP000076532">
    <property type="component" value="Unassembled WGS sequence"/>
</dbReference>
<proteinExistence type="predicted"/>
<dbReference type="OrthoDB" id="809632at2759"/>
<dbReference type="Pfam" id="PF16884">
    <property type="entry name" value="ADH_N_2"/>
    <property type="match status" value="1"/>
</dbReference>
<dbReference type="SUPFAM" id="SSF51735">
    <property type="entry name" value="NAD(P)-binding Rossmann-fold domains"/>
    <property type="match status" value="1"/>
</dbReference>
<feature type="domain" description="Oxidoreductase N-terminal" evidence="3">
    <location>
        <begin position="41"/>
        <end position="133"/>
    </location>
</feature>
<dbReference type="InterPro" id="IPR013149">
    <property type="entry name" value="ADH-like_C"/>
</dbReference>
<dbReference type="GO" id="GO:0016628">
    <property type="term" value="F:oxidoreductase activity, acting on the CH-CH group of donors, NAD or NADP as acceptor"/>
    <property type="evidence" value="ECO:0007669"/>
    <property type="project" value="InterPro"/>
</dbReference>
<dbReference type="InterPro" id="IPR036291">
    <property type="entry name" value="NAD(P)-bd_dom_sf"/>
</dbReference>
<dbReference type="SUPFAM" id="SSF50129">
    <property type="entry name" value="GroES-like"/>
    <property type="match status" value="1"/>
</dbReference>
<dbReference type="Gene3D" id="3.90.180.10">
    <property type="entry name" value="Medium-chain alcohol dehydrogenases, catalytic domain"/>
    <property type="match status" value="1"/>
</dbReference>
<dbReference type="InterPro" id="IPR045010">
    <property type="entry name" value="MDR_fam"/>
</dbReference>
<reference evidence="4 5" key="1">
    <citation type="journal article" date="2016" name="Mol. Biol. Evol.">
        <title>Comparative Genomics of Early-Diverging Mushroom-Forming Fungi Provides Insights into the Origins of Lignocellulose Decay Capabilities.</title>
        <authorList>
            <person name="Nagy L.G."/>
            <person name="Riley R."/>
            <person name="Tritt A."/>
            <person name="Adam C."/>
            <person name="Daum C."/>
            <person name="Floudas D."/>
            <person name="Sun H."/>
            <person name="Yadav J.S."/>
            <person name="Pangilinan J."/>
            <person name="Larsson K.H."/>
            <person name="Matsuura K."/>
            <person name="Barry K."/>
            <person name="Labutti K."/>
            <person name="Kuo R."/>
            <person name="Ohm R.A."/>
            <person name="Bhattacharya S.S."/>
            <person name="Shirouzu T."/>
            <person name="Yoshinaga Y."/>
            <person name="Martin F.M."/>
            <person name="Grigoriev I.V."/>
            <person name="Hibbett D.S."/>
        </authorList>
    </citation>
    <scope>NUCLEOTIDE SEQUENCE [LARGE SCALE GENOMIC DNA]</scope>
    <source>
        <strain evidence="4 5">CBS 109695</strain>
    </source>
</reference>
<dbReference type="CDD" id="cd05288">
    <property type="entry name" value="PGDH"/>
    <property type="match status" value="1"/>
</dbReference>
<feature type="domain" description="Alcohol dehydrogenase-like C-terminal" evidence="2">
    <location>
        <begin position="186"/>
        <end position="264"/>
    </location>
</feature>
<evidence type="ECO:0000256" key="1">
    <source>
        <dbReference type="ARBA" id="ARBA00023002"/>
    </source>
</evidence>
<sequence length="278" mass="29999">MAPVTNGRHLFNEVPTGYPVPGKTTVYDASQTIDLENVDLNGGFLLKVLVVSVDPYLRGKSESLLQFCARHGIDGRGAVRNAAVKSYSPPFFIGEPLGNFGVAVVLRSDNPAFKKGDHLYGVVFFQEYIVTSQVENYRKLENKEGLPWSVYVGAAGMPGKTAWFAWKEWANSQKGETVFVTAGAGPVGSLVIQLAKLEGLKVIASAGSDEKVAFLKELGVDVAFNYKTASTKDVLEREGPINIYWDNVGGETLDLALANAAFSGARFIASPRATRTCV</sequence>
<dbReference type="InterPro" id="IPR041694">
    <property type="entry name" value="ADH_N_2"/>
</dbReference>
<accession>A0A167UUG9</accession>
<dbReference type="PANTHER" id="PTHR43205:SF7">
    <property type="entry name" value="PROSTAGLANDIN REDUCTASE 1"/>
    <property type="match status" value="1"/>
</dbReference>
<dbReference type="STRING" id="436010.A0A167UUG9"/>
<dbReference type="Gene3D" id="3.40.50.720">
    <property type="entry name" value="NAD(P)-binding Rossmann-like Domain"/>
    <property type="match status" value="1"/>
</dbReference>
<evidence type="ECO:0000313" key="4">
    <source>
        <dbReference type="EMBL" id="KZP04312.1"/>
    </source>
</evidence>
<evidence type="ECO:0000259" key="2">
    <source>
        <dbReference type="Pfam" id="PF00107"/>
    </source>
</evidence>
<evidence type="ECO:0000313" key="5">
    <source>
        <dbReference type="Proteomes" id="UP000076532"/>
    </source>
</evidence>
<dbReference type="AlphaFoldDB" id="A0A167UUG9"/>
<organism evidence="4 5">
    <name type="scientific">Athelia psychrophila</name>
    <dbReference type="NCBI Taxonomy" id="1759441"/>
    <lineage>
        <taxon>Eukaryota</taxon>
        <taxon>Fungi</taxon>
        <taxon>Dikarya</taxon>
        <taxon>Basidiomycota</taxon>
        <taxon>Agaricomycotina</taxon>
        <taxon>Agaricomycetes</taxon>
        <taxon>Agaricomycetidae</taxon>
        <taxon>Atheliales</taxon>
        <taxon>Atheliaceae</taxon>
        <taxon>Athelia</taxon>
    </lineage>
</organism>
<evidence type="ECO:0000259" key="3">
    <source>
        <dbReference type="Pfam" id="PF16884"/>
    </source>
</evidence>
<dbReference type="PANTHER" id="PTHR43205">
    <property type="entry name" value="PROSTAGLANDIN REDUCTASE"/>
    <property type="match status" value="1"/>
</dbReference>
<name>A0A167UUG9_9AGAM</name>
<keyword evidence="1" id="KW-0560">Oxidoreductase</keyword>
<protein>
    <submittedName>
        <fullName evidence="4">NAD(P)-binding protein</fullName>
    </submittedName>
</protein>
<gene>
    <name evidence="4" type="ORF">FIBSPDRAFT_968236</name>
</gene>
<dbReference type="Pfam" id="PF00107">
    <property type="entry name" value="ADH_zinc_N"/>
    <property type="match status" value="1"/>
</dbReference>
<dbReference type="EMBL" id="KV417935">
    <property type="protein sequence ID" value="KZP04312.1"/>
    <property type="molecule type" value="Genomic_DNA"/>
</dbReference>